<evidence type="ECO:0000256" key="2">
    <source>
        <dbReference type="ARBA" id="ARBA00007375"/>
    </source>
</evidence>
<dbReference type="GO" id="GO:0016787">
    <property type="term" value="F:hydrolase activity"/>
    <property type="evidence" value="ECO:0007669"/>
    <property type="project" value="TreeGrafter"/>
</dbReference>
<feature type="transmembrane region" description="Helical" evidence="6">
    <location>
        <begin position="135"/>
        <end position="154"/>
    </location>
</feature>
<keyword evidence="3 6" id="KW-0812">Transmembrane</keyword>
<feature type="transmembrane region" description="Helical" evidence="6">
    <location>
        <begin position="7"/>
        <end position="28"/>
    </location>
</feature>
<reference evidence="7 8" key="1">
    <citation type="submission" date="2015-11" db="EMBL/GenBank/DDBJ databases">
        <title>Genomic analysis of 38 Legionella species identifies large and diverse effector repertoires.</title>
        <authorList>
            <person name="Burstein D."/>
            <person name="Amaro F."/>
            <person name="Zusman T."/>
            <person name="Lifshitz Z."/>
            <person name="Cohen O."/>
            <person name="Gilbert J.A."/>
            <person name="Pupko T."/>
            <person name="Shuman H.A."/>
            <person name="Segal G."/>
        </authorList>
    </citation>
    <scope>NUCLEOTIDE SEQUENCE [LARGE SCALE GENOMIC DNA]</scope>
    <source>
        <strain evidence="7 8">JA-26-G1-E2</strain>
    </source>
</reference>
<keyword evidence="5 6" id="KW-0472">Membrane</keyword>
<proteinExistence type="inferred from homology"/>
<sequence length="216" mass="24578">MTEKLPQVGILLFFLGAAFYLAVLPFIAYPVNSFIKPVPIFLLIIISWLTTSDKTTKLWLITALVFSLLGDIILTVAAEWAFKLGILFFVLAHCAYIRLYIKDAQLKLTRTLYFLPVLLFVLISYWSMWPSLGQMTLPATIYLCFLTFMVFTAFQVKQYPILISGGSCLFLLSDFILALTQFVLVETNITNLLIMLTYYLAQFLLVLGITKRKVAI</sequence>
<evidence type="ECO:0000256" key="6">
    <source>
        <dbReference type="SAM" id="Phobius"/>
    </source>
</evidence>
<comment type="subcellular location">
    <subcellularLocation>
        <location evidence="1">Membrane</location>
        <topology evidence="1">Multi-pass membrane protein</topology>
    </subcellularLocation>
</comment>
<evidence type="ECO:0000256" key="1">
    <source>
        <dbReference type="ARBA" id="ARBA00004141"/>
    </source>
</evidence>
<evidence type="ECO:0000256" key="5">
    <source>
        <dbReference type="ARBA" id="ARBA00023136"/>
    </source>
</evidence>
<dbReference type="PANTHER" id="PTHR31885:SF6">
    <property type="entry name" value="GH04784P"/>
    <property type="match status" value="1"/>
</dbReference>
<feature type="transmembrane region" description="Helical" evidence="6">
    <location>
        <begin position="161"/>
        <end position="183"/>
    </location>
</feature>
<dbReference type="AlphaFoldDB" id="A0A0W0UJP0"/>
<feature type="transmembrane region" description="Helical" evidence="6">
    <location>
        <begin position="113"/>
        <end position="129"/>
    </location>
</feature>
<accession>A0A0W0UJP0</accession>
<evidence type="ECO:0000256" key="4">
    <source>
        <dbReference type="ARBA" id="ARBA00022989"/>
    </source>
</evidence>
<feature type="transmembrane region" description="Helical" evidence="6">
    <location>
        <begin position="34"/>
        <end position="51"/>
    </location>
</feature>
<feature type="transmembrane region" description="Helical" evidence="6">
    <location>
        <begin position="84"/>
        <end position="101"/>
    </location>
</feature>
<name>A0A0W0UJP0_9GAMM</name>
<feature type="transmembrane region" description="Helical" evidence="6">
    <location>
        <begin position="189"/>
        <end position="210"/>
    </location>
</feature>
<dbReference type="Proteomes" id="UP000054715">
    <property type="component" value="Unassembled WGS sequence"/>
</dbReference>
<dbReference type="PANTHER" id="PTHR31885">
    <property type="entry name" value="GH04784P"/>
    <property type="match status" value="1"/>
</dbReference>
<dbReference type="GO" id="GO:0016020">
    <property type="term" value="C:membrane"/>
    <property type="evidence" value="ECO:0007669"/>
    <property type="project" value="UniProtKB-SubCell"/>
</dbReference>
<dbReference type="Pfam" id="PF07947">
    <property type="entry name" value="YhhN"/>
    <property type="match status" value="1"/>
</dbReference>
<dbReference type="OrthoDB" id="5651790at2"/>
<dbReference type="InterPro" id="IPR012506">
    <property type="entry name" value="TMEM86B-like"/>
</dbReference>
<dbReference type="EMBL" id="LNYG01000013">
    <property type="protein sequence ID" value="KTD07853.1"/>
    <property type="molecule type" value="Genomic_DNA"/>
</dbReference>
<organism evidence="7 8">
    <name type="scientific">Legionella jamestowniensis</name>
    <dbReference type="NCBI Taxonomy" id="455"/>
    <lineage>
        <taxon>Bacteria</taxon>
        <taxon>Pseudomonadati</taxon>
        <taxon>Pseudomonadota</taxon>
        <taxon>Gammaproteobacteria</taxon>
        <taxon>Legionellales</taxon>
        <taxon>Legionellaceae</taxon>
        <taxon>Legionella</taxon>
    </lineage>
</organism>
<comment type="caution">
    <text evidence="7">The sequence shown here is derived from an EMBL/GenBank/DDBJ whole genome shotgun (WGS) entry which is preliminary data.</text>
</comment>
<evidence type="ECO:0000313" key="7">
    <source>
        <dbReference type="EMBL" id="KTD07853.1"/>
    </source>
</evidence>
<gene>
    <name evidence="7" type="ORF">Ljam_2048</name>
</gene>
<dbReference type="PATRIC" id="fig|455.5.peg.2158"/>
<evidence type="ECO:0000313" key="8">
    <source>
        <dbReference type="Proteomes" id="UP000054715"/>
    </source>
</evidence>
<comment type="similarity">
    <text evidence="2">Belongs to the TMEM86 family.</text>
</comment>
<protein>
    <submittedName>
        <fullName evidence="7">Transmembrane protein</fullName>
    </submittedName>
</protein>
<feature type="transmembrane region" description="Helical" evidence="6">
    <location>
        <begin position="58"/>
        <end position="78"/>
    </location>
</feature>
<dbReference type="RefSeq" id="WP_065235573.1">
    <property type="nucleotide sequence ID" value="NZ_CAAAJF010000002.1"/>
</dbReference>
<evidence type="ECO:0000256" key="3">
    <source>
        <dbReference type="ARBA" id="ARBA00022692"/>
    </source>
</evidence>
<dbReference type="STRING" id="455.Ljam_2048"/>
<keyword evidence="4 6" id="KW-1133">Transmembrane helix</keyword>